<proteinExistence type="predicted"/>
<protein>
    <submittedName>
        <fullName evidence="1">XH/XS domain-containing protein</fullName>
    </submittedName>
</protein>
<reference evidence="1 2" key="1">
    <citation type="journal article" date="2015" name="Proc. Natl. Acad. Sci. U.S.A.">
        <title>The resurrection genome of Boea hygrometrica: A blueprint for survival of dehydration.</title>
        <authorList>
            <person name="Xiao L."/>
            <person name="Yang G."/>
            <person name="Zhang L."/>
            <person name="Yang X."/>
            <person name="Zhao S."/>
            <person name="Ji Z."/>
            <person name="Zhou Q."/>
            <person name="Hu M."/>
            <person name="Wang Y."/>
            <person name="Chen M."/>
            <person name="Xu Y."/>
            <person name="Jin H."/>
            <person name="Xiao X."/>
            <person name="Hu G."/>
            <person name="Bao F."/>
            <person name="Hu Y."/>
            <person name="Wan P."/>
            <person name="Li L."/>
            <person name="Deng X."/>
            <person name="Kuang T."/>
            <person name="Xiang C."/>
            <person name="Zhu J.K."/>
            <person name="Oliver M.J."/>
            <person name="He Y."/>
        </authorList>
    </citation>
    <scope>NUCLEOTIDE SEQUENCE [LARGE SCALE GENOMIC DNA]</scope>
    <source>
        <strain evidence="2">cv. XS01</strain>
    </source>
</reference>
<keyword evidence="2" id="KW-1185">Reference proteome</keyword>
<evidence type="ECO:0000313" key="1">
    <source>
        <dbReference type="EMBL" id="KZV40264.1"/>
    </source>
</evidence>
<gene>
    <name evidence="1" type="ORF">F511_29623</name>
</gene>
<name>A0A2Z7C0S8_9LAMI</name>
<dbReference type="AlphaFoldDB" id="A0A2Z7C0S8"/>
<dbReference type="EMBL" id="KV000469">
    <property type="protein sequence ID" value="KZV40264.1"/>
    <property type="molecule type" value="Genomic_DNA"/>
</dbReference>
<organism evidence="1 2">
    <name type="scientific">Dorcoceras hygrometricum</name>
    <dbReference type="NCBI Taxonomy" id="472368"/>
    <lineage>
        <taxon>Eukaryota</taxon>
        <taxon>Viridiplantae</taxon>
        <taxon>Streptophyta</taxon>
        <taxon>Embryophyta</taxon>
        <taxon>Tracheophyta</taxon>
        <taxon>Spermatophyta</taxon>
        <taxon>Magnoliopsida</taxon>
        <taxon>eudicotyledons</taxon>
        <taxon>Gunneridae</taxon>
        <taxon>Pentapetalae</taxon>
        <taxon>asterids</taxon>
        <taxon>lamiids</taxon>
        <taxon>Lamiales</taxon>
        <taxon>Gesneriaceae</taxon>
        <taxon>Didymocarpoideae</taxon>
        <taxon>Trichosporeae</taxon>
        <taxon>Loxocarpinae</taxon>
        <taxon>Dorcoceras</taxon>
    </lineage>
</organism>
<evidence type="ECO:0000313" key="2">
    <source>
        <dbReference type="Proteomes" id="UP000250235"/>
    </source>
</evidence>
<dbReference type="Proteomes" id="UP000250235">
    <property type="component" value="Unassembled WGS sequence"/>
</dbReference>
<sequence>MEQLEELHSQRDEEKRSLLLDLEATRDHVEGGGLLDASKGEVSEVHRVRDLMLGEDLRIFEQGFNGCLAQFRSNGYFEKERPAPFQDVIQSLKDMLEEE</sequence>
<accession>A0A2Z7C0S8</accession>